<keyword evidence="11" id="KW-1133">Transmembrane helix</keyword>
<keyword evidence="9" id="KW-0418">Kinase</keyword>
<evidence type="ECO:0000256" key="12">
    <source>
        <dbReference type="ARBA" id="ARBA00023012"/>
    </source>
</evidence>
<dbReference type="RefSeq" id="WP_117513556.1">
    <property type="nucleotide sequence ID" value="NZ_CP134818.1"/>
</dbReference>
<dbReference type="CDD" id="cd00082">
    <property type="entry name" value="HisKA"/>
    <property type="match status" value="1"/>
</dbReference>
<keyword evidence="6" id="KW-0808">Transferase</keyword>
<dbReference type="AlphaFoldDB" id="A0A7J4XYD9"/>
<keyword evidence="8" id="KW-0547">Nucleotide-binding</keyword>
<dbReference type="Proteomes" id="UP000424805">
    <property type="component" value="Unassembled WGS sequence"/>
</dbReference>
<dbReference type="SUPFAM" id="SSF47384">
    <property type="entry name" value="Homodimeric domain of signal transducing histidine kinase"/>
    <property type="match status" value="1"/>
</dbReference>
<evidence type="ECO:0000256" key="6">
    <source>
        <dbReference type="ARBA" id="ARBA00022679"/>
    </source>
</evidence>
<evidence type="ECO:0000256" key="7">
    <source>
        <dbReference type="ARBA" id="ARBA00022692"/>
    </source>
</evidence>
<dbReference type="Gene3D" id="3.40.50.2300">
    <property type="match status" value="1"/>
</dbReference>
<dbReference type="SUPFAM" id="SSF55785">
    <property type="entry name" value="PYP-like sensor domain (PAS domain)"/>
    <property type="match status" value="2"/>
</dbReference>
<sequence>MEPAINLYSSNEKSELIRENSQEILSVLAAHQIALWEYDIITGKCSFSNDYFFTLGLKDAGIIFEDIDDFYRFIHPEDIEFYKQAFAEMLSSDSKTSQIRVRCISEQGKVIWLEDHFLSYKESCESHPGKLLAYTVNVTSQCEKEQHIKYLEEYNRKIIEALPEFIFIFDDNFFITDVLMAPGTILLHPVEVLRGADGRSIYSPEVSDLFICNIRECLRDGKLKEIEYPLEVDGSLHYFQARIAPFEGNRVLALIHDIGDRIQRSQELIEAKRRAEDADKMKSVFLANMSHEIRTPLNAIVGFSEIIAVTESEEEKMEYLEIIQKNSNLLLQLINDILDLSRIESGKSEMHFQQVEIAGLVEEVEKVHQLKMKSNVELKVIRPEGEYWTSTDRNRVMQVLFNFLSNAIKNTEKGSITLGLKHEGPWLKLYVSDTGCGISKEKLPQIFTRFEKLNDFVQGTGLGLSICKSIVERLGGRIEVTSELGQGSTFALYLPYQEVPKEVAERSLSHKKNVDEDKRKKILVVEDIESNFVQLNILLNKEYIISWVRNGQEAINSFIREKPDLILMDIRMPIMDGIQATEKIRTISLTVPIIAVTAYAFYTEQQQAIQAGCNAVISKPYSLERLKETIESYIG</sequence>
<evidence type="ECO:0000256" key="3">
    <source>
        <dbReference type="ARBA" id="ARBA00012438"/>
    </source>
</evidence>
<accession>A0A7J4XYD9</accession>
<dbReference type="InterPro" id="IPR036097">
    <property type="entry name" value="HisK_dim/P_sf"/>
</dbReference>
<dbReference type="EC" id="2.7.13.3" evidence="3"/>
<dbReference type="InterPro" id="IPR013655">
    <property type="entry name" value="PAS_fold_3"/>
</dbReference>
<keyword evidence="7" id="KW-0812">Transmembrane</keyword>
<organism evidence="14 15">
    <name type="scientific">Bacteroides ovatus</name>
    <dbReference type="NCBI Taxonomy" id="28116"/>
    <lineage>
        <taxon>Bacteria</taxon>
        <taxon>Pseudomonadati</taxon>
        <taxon>Bacteroidota</taxon>
        <taxon>Bacteroidia</taxon>
        <taxon>Bacteroidales</taxon>
        <taxon>Bacteroidaceae</taxon>
        <taxon>Bacteroides</taxon>
    </lineage>
</organism>
<evidence type="ECO:0000256" key="2">
    <source>
        <dbReference type="ARBA" id="ARBA00004236"/>
    </source>
</evidence>
<dbReference type="CDD" id="cd17546">
    <property type="entry name" value="REC_hyHK_CKI1_RcsC-like"/>
    <property type="match status" value="1"/>
</dbReference>
<dbReference type="SMART" id="SM00448">
    <property type="entry name" value="REC"/>
    <property type="match status" value="1"/>
</dbReference>
<gene>
    <name evidence="14" type="ORF">F3B90_11555</name>
</gene>
<evidence type="ECO:0000256" key="5">
    <source>
        <dbReference type="ARBA" id="ARBA00022553"/>
    </source>
</evidence>
<reference evidence="14 15" key="1">
    <citation type="journal article" date="2019" name="Nat. Med.">
        <title>A library of human gut bacterial isolates paired with longitudinal multiomics data enables mechanistic microbiome research.</title>
        <authorList>
            <person name="Poyet M."/>
            <person name="Groussin M."/>
            <person name="Gibbons S.M."/>
            <person name="Avila-Pacheco J."/>
            <person name="Jiang X."/>
            <person name="Kearney S.M."/>
            <person name="Perrotta A.R."/>
            <person name="Berdy B."/>
            <person name="Zhao S."/>
            <person name="Lieberman T.D."/>
            <person name="Swanson P.K."/>
            <person name="Smith M."/>
            <person name="Roesemann S."/>
            <person name="Alexander J.E."/>
            <person name="Rich S.A."/>
            <person name="Livny J."/>
            <person name="Vlamakis H."/>
            <person name="Clish C."/>
            <person name="Bullock K."/>
            <person name="Deik A."/>
            <person name="Scott J."/>
            <person name="Pierce K.A."/>
            <person name="Xavier R.J."/>
            <person name="Alm E.J."/>
        </authorList>
    </citation>
    <scope>NUCLEOTIDE SEQUENCE [LARGE SCALE GENOMIC DNA]</scope>
    <source>
        <strain evidence="14 15">BIOML-A15</strain>
    </source>
</reference>
<proteinExistence type="predicted"/>
<evidence type="ECO:0000313" key="15">
    <source>
        <dbReference type="Proteomes" id="UP000424805"/>
    </source>
</evidence>
<dbReference type="PANTHER" id="PTHR43047">
    <property type="entry name" value="TWO-COMPONENT HISTIDINE PROTEIN KINASE"/>
    <property type="match status" value="1"/>
</dbReference>
<dbReference type="FunFam" id="3.30.565.10:FF:000023">
    <property type="entry name" value="PAS domain-containing sensor histidine kinase"/>
    <property type="match status" value="1"/>
</dbReference>
<protein>
    <recommendedName>
        <fullName evidence="3">histidine kinase</fullName>
        <ecNumber evidence="3">2.7.13.3</ecNumber>
    </recommendedName>
</protein>
<dbReference type="PRINTS" id="PR00344">
    <property type="entry name" value="BCTRLSENSOR"/>
</dbReference>
<evidence type="ECO:0000256" key="11">
    <source>
        <dbReference type="ARBA" id="ARBA00022989"/>
    </source>
</evidence>
<dbReference type="GO" id="GO:0009927">
    <property type="term" value="F:histidine phosphotransfer kinase activity"/>
    <property type="evidence" value="ECO:0007669"/>
    <property type="project" value="TreeGrafter"/>
</dbReference>
<dbReference type="Pfam" id="PF02518">
    <property type="entry name" value="HATPase_c"/>
    <property type="match status" value="1"/>
</dbReference>
<evidence type="ECO:0000313" key="14">
    <source>
        <dbReference type="EMBL" id="KAA4627116.1"/>
    </source>
</evidence>
<keyword evidence="10" id="KW-0067">ATP-binding</keyword>
<dbReference type="InterPro" id="IPR035965">
    <property type="entry name" value="PAS-like_dom_sf"/>
</dbReference>
<dbReference type="SUPFAM" id="SSF52172">
    <property type="entry name" value="CheY-like"/>
    <property type="match status" value="1"/>
</dbReference>
<keyword evidence="13" id="KW-0472">Membrane</keyword>
<keyword evidence="12" id="KW-0902">Two-component regulatory system</keyword>
<dbReference type="InterPro" id="IPR036890">
    <property type="entry name" value="HATPase_C_sf"/>
</dbReference>
<dbReference type="Pfam" id="PF00512">
    <property type="entry name" value="HisKA"/>
    <property type="match status" value="1"/>
</dbReference>
<dbReference type="Gene3D" id="3.30.565.10">
    <property type="entry name" value="Histidine kinase-like ATPase, C-terminal domain"/>
    <property type="match status" value="1"/>
</dbReference>
<dbReference type="InterPro" id="IPR003594">
    <property type="entry name" value="HATPase_dom"/>
</dbReference>
<dbReference type="FunFam" id="1.10.287.130:FF:000004">
    <property type="entry name" value="Ethylene receptor 1"/>
    <property type="match status" value="1"/>
</dbReference>
<evidence type="ECO:0000256" key="1">
    <source>
        <dbReference type="ARBA" id="ARBA00000085"/>
    </source>
</evidence>
<evidence type="ECO:0000256" key="13">
    <source>
        <dbReference type="ARBA" id="ARBA00023136"/>
    </source>
</evidence>
<evidence type="ECO:0000256" key="4">
    <source>
        <dbReference type="ARBA" id="ARBA00022475"/>
    </source>
</evidence>
<evidence type="ECO:0000256" key="10">
    <source>
        <dbReference type="ARBA" id="ARBA00022840"/>
    </source>
</evidence>
<dbReference type="SUPFAM" id="SSF55874">
    <property type="entry name" value="ATPase domain of HSP90 chaperone/DNA topoisomerase II/histidine kinase"/>
    <property type="match status" value="1"/>
</dbReference>
<dbReference type="CDD" id="cd16922">
    <property type="entry name" value="HATPase_EvgS-ArcB-TorS-like"/>
    <property type="match status" value="1"/>
</dbReference>
<dbReference type="InterPro" id="IPR004358">
    <property type="entry name" value="Sig_transdc_His_kin-like_C"/>
</dbReference>
<dbReference type="PROSITE" id="PS50109">
    <property type="entry name" value="HIS_KIN"/>
    <property type="match status" value="1"/>
</dbReference>
<name>A0A7J4XYD9_BACOV</name>
<keyword evidence="4" id="KW-1003">Cell membrane</keyword>
<comment type="subcellular location">
    <subcellularLocation>
        <location evidence="2">Cell membrane</location>
    </subcellularLocation>
</comment>
<dbReference type="InterPro" id="IPR003661">
    <property type="entry name" value="HisK_dim/P_dom"/>
</dbReference>
<dbReference type="Gene3D" id="3.30.450.20">
    <property type="entry name" value="PAS domain"/>
    <property type="match status" value="2"/>
</dbReference>
<dbReference type="InterPro" id="IPR005467">
    <property type="entry name" value="His_kinase_dom"/>
</dbReference>
<evidence type="ECO:0000256" key="8">
    <source>
        <dbReference type="ARBA" id="ARBA00022741"/>
    </source>
</evidence>
<comment type="caution">
    <text evidence="14">The sequence shown here is derived from an EMBL/GenBank/DDBJ whole genome shotgun (WGS) entry which is preliminary data.</text>
</comment>
<dbReference type="InterPro" id="IPR011006">
    <property type="entry name" value="CheY-like_superfamily"/>
</dbReference>
<keyword evidence="5" id="KW-0597">Phosphoprotein</keyword>
<dbReference type="InterPro" id="IPR001789">
    <property type="entry name" value="Sig_transdc_resp-reg_receiver"/>
</dbReference>
<comment type="catalytic activity">
    <reaction evidence="1">
        <text>ATP + protein L-histidine = ADP + protein N-phospho-L-histidine.</text>
        <dbReference type="EC" id="2.7.13.3"/>
    </reaction>
</comment>
<dbReference type="PANTHER" id="PTHR43047:SF72">
    <property type="entry name" value="OSMOSENSING HISTIDINE PROTEIN KINASE SLN1"/>
    <property type="match status" value="1"/>
</dbReference>
<dbReference type="Pfam" id="PF00072">
    <property type="entry name" value="Response_reg"/>
    <property type="match status" value="1"/>
</dbReference>
<dbReference type="GO" id="GO:0005886">
    <property type="term" value="C:plasma membrane"/>
    <property type="evidence" value="ECO:0007669"/>
    <property type="project" value="UniProtKB-SubCell"/>
</dbReference>
<dbReference type="EMBL" id="VWFP01000010">
    <property type="protein sequence ID" value="KAA4627116.1"/>
    <property type="molecule type" value="Genomic_DNA"/>
</dbReference>
<dbReference type="SMART" id="SM00387">
    <property type="entry name" value="HATPase_c"/>
    <property type="match status" value="1"/>
</dbReference>
<dbReference type="Pfam" id="PF08447">
    <property type="entry name" value="PAS_3"/>
    <property type="match status" value="1"/>
</dbReference>
<dbReference type="GO" id="GO:0000155">
    <property type="term" value="F:phosphorelay sensor kinase activity"/>
    <property type="evidence" value="ECO:0007669"/>
    <property type="project" value="InterPro"/>
</dbReference>
<dbReference type="Gene3D" id="1.10.287.130">
    <property type="match status" value="1"/>
</dbReference>
<dbReference type="SMART" id="SM00388">
    <property type="entry name" value="HisKA"/>
    <property type="match status" value="1"/>
</dbReference>
<dbReference type="GO" id="GO:0005524">
    <property type="term" value="F:ATP binding"/>
    <property type="evidence" value="ECO:0007669"/>
    <property type="project" value="UniProtKB-KW"/>
</dbReference>
<dbReference type="PROSITE" id="PS50110">
    <property type="entry name" value="RESPONSE_REGULATORY"/>
    <property type="match status" value="1"/>
</dbReference>
<evidence type="ECO:0000256" key="9">
    <source>
        <dbReference type="ARBA" id="ARBA00022777"/>
    </source>
</evidence>